<dbReference type="Proteomes" id="UP000830167">
    <property type="component" value="Chromosome"/>
</dbReference>
<dbReference type="Pfam" id="PF01521">
    <property type="entry name" value="Fe-S_biosyn"/>
    <property type="match status" value="1"/>
</dbReference>
<evidence type="ECO:0000313" key="3">
    <source>
        <dbReference type="Proteomes" id="UP000830167"/>
    </source>
</evidence>
<reference evidence="2" key="1">
    <citation type="submission" date="2021-12" db="EMBL/GenBank/DDBJ databases">
        <title>Alicyclobacillaceae gen. nov., sp. nov., isolated from chalcocite enrichment system.</title>
        <authorList>
            <person name="Jiang Z."/>
        </authorList>
    </citation>
    <scope>NUCLEOTIDE SEQUENCE</scope>
    <source>
        <strain evidence="2">MYW30-H2</strain>
    </source>
</reference>
<sequence>MVLDEPKPSDQIFTQEQAEHKVSILVDPTTDIYLDPHMTLDYDSAVREFQLRSKNSALPYRMRL</sequence>
<feature type="domain" description="Core" evidence="1">
    <location>
        <begin position="11"/>
        <end position="62"/>
    </location>
</feature>
<dbReference type="InterPro" id="IPR035903">
    <property type="entry name" value="HesB-like_dom_sf"/>
</dbReference>
<gene>
    <name evidence="2" type="ORF">LSG31_00880</name>
</gene>
<proteinExistence type="predicted"/>
<evidence type="ECO:0000259" key="1">
    <source>
        <dbReference type="Pfam" id="PF01521"/>
    </source>
</evidence>
<accession>A0ABY4CK34</accession>
<name>A0ABY4CK34_9BACL</name>
<organism evidence="2 3">
    <name type="scientific">Fodinisporobacter ferrooxydans</name>
    <dbReference type="NCBI Taxonomy" id="2901836"/>
    <lineage>
        <taxon>Bacteria</taxon>
        <taxon>Bacillati</taxon>
        <taxon>Bacillota</taxon>
        <taxon>Bacilli</taxon>
        <taxon>Bacillales</taxon>
        <taxon>Alicyclobacillaceae</taxon>
        <taxon>Fodinisporobacter</taxon>
    </lineage>
</organism>
<dbReference type="EMBL" id="CP089291">
    <property type="protein sequence ID" value="UOF90872.1"/>
    <property type="molecule type" value="Genomic_DNA"/>
</dbReference>
<evidence type="ECO:0000313" key="2">
    <source>
        <dbReference type="EMBL" id="UOF90872.1"/>
    </source>
</evidence>
<dbReference type="SUPFAM" id="SSF89360">
    <property type="entry name" value="HesB-like domain"/>
    <property type="match status" value="1"/>
</dbReference>
<keyword evidence="3" id="KW-1185">Reference proteome</keyword>
<dbReference type="InterPro" id="IPR000361">
    <property type="entry name" value="ATAP_core_dom"/>
</dbReference>
<protein>
    <submittedName>
        <fullName evidence="2">Iron-sulfur cluster biosynthesis family protein</fullName>
    </submittedName>
</protein>